<feature type="compositionally biased region" description="Pro residues" evidence="1">
    <location>
        <begin position="89"/>
        <end position="100"/>
    </location>
</feature>
<gene>
    <name evidence="3" type="ORF">NKR19_g5427</name>
</gene>
<accession>A0AA38VT60</accession>
<dbReference type="PANTHER" id="PTHR42791">
    <property type="entry name" value="GNAT FAMILY ACETYLTRANSFERASE"/>
    <property type="match status" value="1"/>
</dbReference>
<organism evidence="3 4">
    <name type="scientific">Coniochaeta hoffmannii</name>
    <dbReference type="NCBI Taxonomy" id="91930"/>
    <lineage>
        <taxon>Eukaryota</taxon>
        <taxon>Fungi</taxon>
        <taxon>Dikarya</taxon>
        <taxon>Ascomycota</taxon>
        <taxon>Pezizomycotina</taxon>
        <taxon>Sordariomycetes</taxon>
        <taxon>Sordariomycetidae</taxon>
        <taxon>Coniochaetales</taxon>
        <taxon>Coniochaetaceae</taxon>
        <taxon>Coniochaeta</taxon>
    </lineage>
</organism>
<dbReference type="AlphaFoldDB" id="A0AA38VT60"/>
<dbReference type="Gene3D" id="3.40.630.30">
    <property type="match status" value="1"/>
</dbReference>
<evidence type="ECO:0000259" key="2">
    <source>
        <dbReference type="PROSITE" id="PS51186"/>
    </source>
</evidence>
<protein>
    <submittedName>
        <fullName evidence="3">Acyl-CoA N-acyltransferase</fullName>
    </submittedName>
</protein>
<dbReference type="PANTHER" id="PTHR42791:SF2">
    <property type="entry name" value="N-ACETYLTRANSFERASE DOMAIN-CONTAINING PROTEIN"/>
    <property type="match status" value="1"/>
</dbReference>
<feature type="region of interest" description="Disordered" evidence="1">
    <location>
        <begin position="87"/>
        <end position="116"/>
    </location>
</feature>
<dbReference type="CDD" id="cd04301">
    <property type="entry name" value="NAT_SF"/>
    <property type="match status" value="1"/>
</dbReference>
<keyword evidence="4" id="KW-1185">Reference proteome</keyword>
<dbReference type="Proteomes" id="UP001174691">
    <property type="component" value="Unassembled WGS sequence"/>
</dbReference>
<dbReference type="GO" id="GO:0016747">
    <property type="term" value="F:acyltransferase activity, transferring groups other than amino-acyl groups"/>
    <property type="evidence" value="ECO:0007669"/>
    <property type="project" value="InterPro"/>
</dbReference>
<sequence length="222" mass="24375">MPLHLREASLHDIPGMTVAGVNAFENDEINIAMFPHGPNPTPDRHRGDRLKFRAWMTLDRMAKPGWVSMVVVDDEKDGQIAGYAQWTKPAPPEGQEPDPPAVTKEEAASAAFEMDEHPPSLAEGALDEFWAAQKVEEDRVLGEGGKKDVWYLVILAVDPAYQGRGVGKILVQWGIDKAKAQGKGIFLSATPAGKPFYKRMGLQDAGAFEIWGTPETSFVLPR</sequence>
<dbReference type="InterPro" id="IPR052523">
    <property type="entry name" value="Trichothecene_AcTrans"/>
</dbReference>
<evidence type="ECO:0000313" key="3">
    <source>
        <dbReference type="EMBL" id="KAJ9150121.1"/>
    </source>
</evidence>
<dbReference type="PROSITE" id="PS51186">
    <property type="entry name" value="GNAT"/>
    <property type="match status" value="1"/>
</dbReference>
<name>A0AA38VT60_9PEZI</name>
<dbReference type="Pfam" id="PF00583">
    <property type="entry name" value="Acetyltransf_1"/>
    <property type="match status" value="1"/>
</dbReference>
<comment type="caution">
    <text evidence="3">The sequence shown here is derived from an EMBL/GenBank/DDBJ whole genome shotgun (WGS) entry which is preliminary data.</text>
</comment>
<evidence type="ECO:0000256" key="1">
    <source>
        <dbReference type="SAM" id="MobiDB-lite"/>
    </source>
</evidence>
<dbReference type="EMBL" id="JANBVN010000074">
    <property type="protein sequence ID" value="KAJ9150121.1"/>
    <property type="molecule type" value="Genomic_DNA"/>
</dbReference>
<dbReference type="InterPro" id="IPR016181">
    <property type="entry name" value="Acyl_CoA_acyltransferase"/>
</dbReference>
<feature type="domain" description="N-acetyltransferase" evidence="2">
    <location>
        <begin position="70"/>
        <end position="222"/>
    </location>
</feature>
<evidence type="ECO:0000313" key="4">
    <source>
        <dbReference type="Proteomes" id="UP001174691"/>
    </source>
</evidence>
<reference evidence="3" key="1">
    <citation type="submission" date="2022-07" db="EMBL/GenBank/DDBJ databases">
        <title>Fungi with potential for degradation of polypropylene.</title>
        <authorList>
            <person name="Gostincar C."/>
        </authorList>
    </citation>
    <scope>NUCLEOTIDE SEQUENCE</scope>
    <source>
        <strain evidence="3">EXF-13287</strain>
    </source>
</reference>
<dbReference type="InterPro" id="IPR000182">
    <property type="entry name" value="GNAT_dom"/>
</dbReference>
<proteinExistence type="predicted"/>
<dbReference type="SUPFAM" id="SSF55729">
    <property type="entry name" value="Acyl-CoA N-acyltransferases (Nat)"/>
    <property type="match status" value="1"/>
</dbReference>